<organism evidence="4">
    <name type="scientific">freshwater metagenome</name>
    <dbReference type="NCBI Taxonomy" id="449393"/>
    <lineage>
        <taxon>unclassified sequences</taxon>
        <taxon>metagenomes</taxon>
        <taxon>ecological metagenomes</taxon>
    </lineage>
</organism>
<dbReference type="EMBL" id="CAFBPW010000040">
    <property type="protein sequence ID" value="CAB5030126.1"/>
    <property type="molecule type" value="Genomic_DNA"/>
</dbReference>
<accession>A0A6J7RMY8</accession>
<feature type="region of interest" description="Disordered" evidence="1">
    <location>
        <begin position="236"/>
        <end position="303"/>
    </location>
</feature>
<feature type="transmembrane region" description="Helical" evidence="2">
    <location>
        <begin position="177"/>
        <end position="203"/>
    </location>
</feature>
<keyword evidence="2" id="KW-1133">Transmembrane helix</keyword>
<evidence type="ECO:0000313" key="3">
    <source>
        <dbReference type="EMBL" id="CAB4974041.1"/>
    </source>
</evidence>
<protein>
    <submittedName>
        <fullName evidence="4">Unannotated protein</fullName>
    </submittedName>
</protein>
<keyword evidence="2" id="KW-0472">Membrane</keyword>
<sequence length="303" mass="30275">MSSVENSPVAGQVGRKLILSGAILMGLSVLLGLVGTKLTLGQFSTAQLTREVVINGSPSPKVPGKLSFEVSEPLQETSAQDAEMHVGIAVAYEQLPAPVCTMTDESGAEVPLSSSGSGEALLGDSSGKFTVLGSALLAPGEYEAICTLDKEPSSSSASFTVGRVFGMDDLSGTFAPFLWFLAVGLVCGLMFLVGLILMIVGLVKRSKAKRHGSGGSPAGISGSAPVAGVPAVGAYSDLPAAREPPPAWPGPHAPGPPQTAPGAPPTAPPTGPSSEPPAGPPSGPPAAPGATPSGWTVPPSKLR</sequence>
<keyword evidence="2" id="KW-0812">Transmembrane</keyword>
<dbReference type="AlphaFoldDB" id="A0A6J7RMY8"/>
<evidence type="ECO:0000313" key="4">
    <source>
        <dbReference type="EMBL" id="CAB5030126.1"/>
    </source>
</evidence>
<feature type="transmembrane region" description="Helical" evidence="2">
    <location>
        <begin position="17"/>
        <end position="35"/>
    </location>
</feature>
<dbReference type="EMBL" id="CAFBOG010000041">
    <property type="protein sequence ID" value="CAB4974041.1"/>
    <property type="molecule type" value="Genomic_DNA"/>
</dbReference>
<name>A0A6J7RMY8_9ZZZZ</name>
<evidence type="ECO:0000256" key="2">
    <source>
        <dbReference type="SAM" id="Phobius"/>
    </source>
</evidence>
<feature type="compositionally biased region" description="Pro residues" evidence="1">
    <location>
        <begin position="242"/>
        <end position="287"/>
    </location>
</feature>
<reference evidence="4" key="1">
    <citation type="submission" date="2020-05" db="EMBL/GenBank/DDBJ databases">
        <authorList>
            <person name="Chiriac C."/>
            <person name="Salcher M."/>
            <person name="Ghai R."/>
            <person name="Kavagutti S V."/>
        </authorList>
    </citation>
    <scope>NUCLEOTIDE SEQUENCE</scope>
</reference>
<gene>
    <name evidence="3" type="ORF">UFOPK3914_00627</name>
    <name evidence="4" type="ORF">UFOPK4173_00527</name>
</gene>
<proteinExistence type="predicted"/>
<evidence type="ECO:0000256" key="1">
    <source>
        <dbReference type="SAM" id="MobiDB-lite"/>
    </source>
</evidence>